<organism evidence="1 2">
    <name type="scientific">Candidatus Wolfebacteria bacterium GW2011_GWC1_37_10</name>
    <dbReference type="NCBI Taxonomy" id="1619010"/>
    <lineage>
        <taxon>Bacteria</taxon>
        <taxon>Candidatus Wolfeibacteriota</taxon>
    </lineage>
</organism>
<sequence length="92" mass="10913">MPSIASRLLGDDRIIQIYKKYNLTDQDKKVVEDILEEWDRHVDNNAERAEIFLEKTKNMPNHLDILQATLNINAEFESKMMELEEENNKDIH</sequence>
<accession>A0A0G0G5S8</accession>
<reference evidence="1 2" key="1">
    <citation type="journal article" date="2015" name="Nature">
        <title>rRNA introns, odd ribosomes, and small enigmatic genomes across a large radiation of phyla.</title>
        <authorList>
            <person name="Brown C.T."/>
            <person name="Hug L.A."/>
            <person name="Thomas B.C."/>
            <person name="Sharon I."/>
            <person name="Castelle C.J."/>
            <person name="Singh A."/>
            <person name="Wilkins M.J."/>
            <person name="Williams K.H."/>
            <person name="Banfield J.F."/>
        </authorList>
    </citation>
    <scope>NUCLEOTIDE SEQUENCE [LARGE SCALE GENOMIC DNA]</scope>
</reference>
<proteinExistence type="predicted"/>
<dbReference type="AlphaFoldDB" id="A0A0G0G5S8"/>
<protein>
    <submittedName>
        <fullName evidence="1">Uncharacterized protein</fullName>
    </submittedName>
</protein>
<name>A0A0G0G5S8_9BACT</name>
<dbReference type="EMBL" id="LBSR01000020">
    <property type="protein sequence ID" value="KKQ21420.1"/>
    <property type="molecule type" value="Genomic_DNA"/>
</dbReference>
<dbReference type="Proteomes" id="UP000034044">
    <property type="component" value="Unassembled WGS sequence"/>
</dbReference>
<gene>
    <name evidence="1" type="ORF">US36_C0020G0003</name>
</gene>
<evidence type="ECO:0000313" key="1">
    <source>
        <dbReference type="EMBL" id="KKQ21420.1"/>
    </source>
</evidence>
<comment type="caution">
    <text evidence="1">The sequence shown here is derived from an EMBL/GenBank/DDBJ whole genome shotgun (WGS) entry which is preliminary data.</text>
</comment>
<evidence type="ECO:0000313" key="2">
    <source>
        <dbReference type="Proteomes" id="UP000034044"/>
    </source>
</evidence>